<dbReference type="PANTHER" id="PTHR43133:SF51">
    <property type="entry name" value="RNA POLYMERASE SIGMA FACTOR"/>
    <property type="match status" value="1"/>
</dbReference>
<evidence type="ECO:0000259" key="6">
    <source>
        <dbReference type="Pfam" id="PF05270"/>
    </source>
</evidence>
<gene>
    <name evidence="7" type="ORF">SAMN05443287_10128</name>
</gene>
<dbReference type="SUPFAM" id="SSF110221">
    <property type="entry name" value="AbfB domain"/>
    <property type="match status" value="1"/>
</dbReference>
<keyword evidence="8" id="KW-1185">Reference proteome</keyword>
<dbReference type="STRING" id="1144548.SAMN05443287_10128"/>
<evidence type="ECO:0000256" key="3">
    <source>
        <dbReference type="ARBA" id="ARBA00023163"/>
    </source>
</evidence>
<dbReference type="InterPro" id="IPR007934">
    <property type="entry name" value="AbfB_ABD"/>
</dbReference>
<evidence type="ECO:0000256" key="1">
    <source>
        <dbReference type="ARBA" id="ARBA00023015"/>
    </source>
</evidence>
<feature type="domain" description="RNA polymerase sigma-70 region 2" evidence="5">
    <location>
        <begin position="25"/>
        <end position="87"/>
    </location>
</feature>
<evidence type="ECO:0000313" key="8">
    <source>
        <dbReference type="Proteomes" id="UP000198707"/>
    </source>
</evidence>
<feature type="compositionally biased region" description="Pro residues" evidence="4">
    <location>
        <begin position="331"/>
        <end position="357"/>
    </location>
</feature>
<reference evidence="8" key="1">
    <citation type="submission" date="2016-10" db="EMBL/GenBank/DDBJ databases">
        <authorList>
            <person name="Varghese N."/>
            <person name="Submissions S."/>
        </authorList>
    </citation>
    <scope>NUCLEOTIDE SEQUENCE [LARGE SCALE GENOMIC DNA]</scope>
    <source>
        <strain evidence="8">CGMCC 4.7038</strain>
    </source>
</reference>
<dbReference type="GO" id="GO:0016987">
    <property type="term" value="F:sigma factor activity"/>
    <property type="evidence" value="ECO:0007669"/>
    <property type="project" value="UniProtKB-KW"/>
</dbReference>
<dbReference type="InterPro" id="IPR007627">
    <property type="entry name" value="RNA_pol_sigma70_r2"/>
</dbReference>
<dbReference type="GO" id="GO:0046556">
    <property type="term" value="F:alpha-L-arabinofuranosidase activity"/>
    <property type="evidence" value="ECO:0007669"/>
    <property type="project" value="InterPro"/>
</dbReference>
<dbReference type="Proteomes" id="UP000198707">
    <property type="component" value="Unassembled WGS sequence"/>
</dbReference>
<dbReference type="CDD" id="cd23399">
    <property type="entry name" value="beta-trefoil_ABD_ABFB"/>
    <property type="match status" value="1"/>
</dbReference>
<dbReference type="PANTHER" id="PTHR43133">
    <property type="entry name" value="RNA POLYMERASE ECF-TYPE SIGMA FACTO"/>
    <property type="match status" value="1"/>
</dbReference>
<dbReference type="Pfam" id="PF04542">
    <property type="entry name" value="Sigma70_r2"/>
    <property type="match status" value="1"/>
</dbReference>
<dbReference type="GO" id="GO:0046373">
    <property type="term" value="P:L-arabinose metabolic process"/>
    <property type="evidence" value="ECO:0007669"/>
    <property type="project" value="InterPro"/>
</dbReference>
<sequence>MTITANHAGLVVAAQEGDLSARDELVAAHLPLLYNVVGRALSGHADVDDVVQETLLRVVRDLPALRTPESFRSWLVAIALRQIASHRQHVRTAAGRATVADVADHLPDGGDVADEAILRLHVSDQRRQVVEASRWLDPTFQPLLSLWWQECAGQLSRSEVAAACGMTVAHTGVRLHRMRGQLDLGRTIVAALAADPRCAQLAATIAGWDGRHTPVWRKRIGRHTRDCRYCTAQAQGRVPVERLLLSIAPLAVPAGLAAALAAKGLLTGVTTNAPALAAAYTAVGGGAVVKGTSLLGKLTQAVAAHPVASAAAGAVLVAGGTVTVAVQPESAPAPPPAAVAAPSPPAAVPPRTTPPTPRATTPPATSTPAASPSAVRPTVPAGTIPLGTWSLESVATPGAYLSTEGEFAALGEVAASSSGPDRRRATFIVNRGLADRRCITLRAADGRYLRHSELRLRLSPDEGTELFRADATFCPRPGAAARSVTLRSHNYPALVVRHRDGGLWIDPPDGTRSFGDESSFVVRAPLA</sequence>
<dbReference type="GO" id="GO:0006352">
    <property type="term" value="P:DNA-templated transcription initiation"/>
    <property type="evidence" value="ECO:0007669"/>
    <property type="project" value="InterPro"/>
</dbReference>
<protein>
    <submittedName>
        <fullName evidence="7">RNA polymerase sigma factor, sigma-70 family</fullName>
    </submittedName>
</protein>
<dbReference type="SUPFAM" id="SSF88946">
    <property type="entry name" value="Sigma2 domain of RNA polymerase sigma factors"/>
    <property type="match status" value="1"/>
</dbReference>
<keyword evidence="1" id="KW-0805">Transcription regulation</keyword>
<organism evidence="7 8">
    <name type="scientific">Micromonospora phaseoli</name>
    <dbReference type="NCBI Taxonomy" id="1144548"/>
    <lineage>
        <taxon>Bacteria</taxon>
        <taxon>Bacillati</taxon>
        <taxon>Actinomycetota</taxon>
        <taxon>Actinomycetes</taxon>
        <taxon>Micromonosporales</taxon>
        <taxon>Micromonosporaceae</taxon>
        <taxon>Micromonospora</taxon>
    </lineage>
</organism>
<keyword evidence="3" id="KW-0804">Transcription</keyword>
<dbReference type="Pfam" id="PF05270">
    <property type="entry name" value="AbfB"/>
    <property type="match status" value="1"/>
</dbReference>
<dbReference type="Gene3D" id="2.80.10.50">
    <property type="match status" value="1"/>
</dbReference>
<dbReference type="InterPro" id="IPR014284">
    <property type="entry name" value="RNA_pol_sigma-70_dom"/>
</dbReference>
<dbReference type="InterPro" id="IPR039425">
    <property type="entry name" value="RNA_pol_sigma-70-like"/>
</dbReference>
<accession>A0A1H6R3S0</accession>
<dbReference type="NCBIfam" id="TIGR02937">
    <property type="entry name" value="sigma70-ECF"/>
    <property type="match status" value="1"/>
</dbReference>
<dbReference type="Gene3D" id="1.10.1740.10">
    <property type="match status" value="1"/>
</dbReference>
<evidence type="ECO:0000256" key="4">
    <source>
        <dbReference type="SAM" id="MobiDB-lite"/>
    </source>
</evidence>
<feature type="compositionally biased region" description="Low complexity" evidence="4">
    <location>
        <begin position="358"/>
        <end position="379"/>
    </location>
</feature>
<name>A0A1H6R3S0_9ACTN</name>
<proteinExistence type="predicted"/>
<dbReference type="AlphaFoldDB" id="A0A1H6R3S0"/>
<dbReference type="RefSeq" id="WP_092373348.1">
    <property type="nucleotide sequence ID" value="NZ_BOPI01000014.1"/>
</dbReference>
<evidence type="ECO:0000259" key="5">
    <source>
        <dbReference type="Pfam" id="PF04542"/>
    </source>
</evidence>
<dbReference type="InterPro" id="IPR036195">
    <property type="entry name" value="AbfB_ABD_sf"/>
</dbReference>
<feature type="domain" description="Alpha-L-arabinofuranosidase B arabinose-binding" evidence="6">
    <location>
        <begin position="390"/>
        <end position="522"/>
    </location>
</feature>
<feature type="region of interest" description="Disordered" evidence="4">
    <location>
        <begin position="329"/>
        <end position="379"/>
    </location>
</feature>
<evidence type="ECO:0000256" key="2">
    <source>
        <dbReference type="ARBA" id="ARBA00023082"/>
    </source>
</evidence>
<dbReference type="OrthoDB" id="8611574at2"/>
<keyword evidence="2" id="KW-0731">Sigma factor</keyword>
<dbReference type="InterPro" id="IPR013325">
    <property type="entry name" value="RNA_pol_sigma_r2"/>
</dbReference>
<evidence type="ECO:0000313" key="7">
    <source>
        <dbReference type="EMBL" id="SEI50481.1"/>
    </source>
</evidence>
<dbReference type="EMBL" id="FNYV01000001">
    <property type="protein sequence ID" value="SEI50481.1"/>
    <property type="molecule type" value="Genomic_DNA"/>
</dbReference>